<feature type="compositionally biased region" description="Basic residues" evidence="1">
    <location>
        <begin position="23"/>
        <end position="44"/>
    </location>
</feature>
<feature type="region of interest" description="Disordered" evidence="1">
    <location>
        <begin position="1"/>
        <end position="66"/>
    </location>
</feature>
<evidence type="ECO:0000256" key="1">
    <source>
        <dbReference type="SAM" id="MobiDB-lite"/>
    </source>
</evidence>
<proteinExistence type="evidence at transcript level"/>
<organism evidence="2">
    <name type="scientific">Desmodus rotundus</name>
    <name type="common">Vampire bat</name>
    <dbReference type="NCBI Taxonomy" id="9430"/>
    <lineage>
        <taxon>Eukaryota</taxon>
        <taxon>Metazoa</taxon>
        <taxon>Chordata</taxon>
        <taxon>Craniata</taxon>
        <taxon>Vertebrata</taxon>
        <taxon>Euteleostomi</taxon>
        <taxon>Mammalia</taxon>
        <taxon>Eutheria</taxon>
        <taxon>Laurasiatheria</taxon>
        <taxon>Chiroptera</taxon>
        <taxon>Yangochiroptera</taxon>
        <taxon>Phyllostomidae</taxon>
        <taxon>Desmodontinae</taxon>
        <taxon>Desmodus</taxon>
    </lineage>
</organism>
<sequence>RSLGRTRLAGARWPADSPPQRRSDRRHLSRPRHRKSPELKRRRPNSASTISFLSPFPSLASPSRAI</sequence>
<name>K9IQZ0_DESRO</name>
<feature type="compositionally biased region" description="Low complexity" evidence="1">
    <location>
        <begin position="51"/>
        <end position="66"/>
    </location>
</feature>
<feature type="non-terminal residue" evidence="2">
    <location>
        <position position="1"/>
    </location>
</feature>
<dbReference type="AlphaFoldDB" id="K9IQZ0"/>
<accession>K9IQZ0</accession>
<dbReference type="EMBL" id="GABZ01003213">
    <property type="protein sequence ID" value="JAA50312.1"/>
    <property type="molecule type" value="mRNA"/>
</dbReference>
<reference evidence="2" key="1">
    <citation type="submission" date="2012-11" db="EMBL/GenBank/DDBJ databases">
        <title>The Vampirome: Transcriptome and Proteome Analysis of the Submandibular and Accessory Glands of the Vampire Bat and Vector of Human Rabies, Desmodus rotundus.</title>
        <authorList>
            <person name="Francischetti I.M.B."/>
            <person name="Assumpcao T.C.F."/>
            <person name="Ma D."/>
            <person name="Vicente E.C."/>
            <person name="Ribeiro J.M.C."/>
        </authorList>
    </citation>
    <scope>NUCLEOTIDE SEQUENCE</scope>
    <source>
        <tissue evidence="2">Salivary gland</tissue>
    </source>
</reference>
<protein>
    <submittedName>
        <fullName evidence="2">Uncharacterized protein</fullName>
    </submittedName>
</protein>
<evidence type="ECO:0000313" key="2">
    <source>
        <dbReference type="EMBL" id="JAA50312.1"/>
    </source>
</evidence>